<dbReference type="Proteomes" id="UP000234237">
    <property type="component" value="Chromosome"/>
</dbReference>
<protein>
    <submittedName>
        <fullName evidence="1">Uncharacterized protein</fullName>
    </submittedName>
</protein>
<name>A0A2K9J3B6_9BACI</name>
<evidence type="ECO:0000313" key="2">
    <source>
        <dbReference type="Proteomes" id="UP000234237"/>
    </source>
</evidence>
<gene>
    <name evidence="1" type="ORF">A21D_03322</name>
</gene>
<dbReference type="AlphaFoldDB" id="A0A2K9J3B6"/>
<organism evidence="1 2">
    <name type="scientific">Virgibacillus dokdonensis</name>
    <dbReference type="NCBI Taxonomy" id="302167"/>
    <lineage>
        <taxon>Bacteria</taxon>
        <taxon>Bacillati</taxon>
        <taxon>Bacillota</taxon>
        <taxon>Bacilli</taxon>
        <taxon>Bacillales</taxon>
        <taxon>Bacillaceae</taxon>
        <taxon>Virgibacillus</taxon>
    </lineage>
</organism>
<evidence type="ECO:0000313" key="1">
    <source>
        <dbReference type="EMBL" id="AUJ26356.1"/>
    </source>
</evidence>
<dbReference type="EMBL" id="CP018622">
    <property type="protein sequence ID" value="AUJ26356.1"/>
    <property type="molecule type" value="Genomic_DNA"/>
</dbReference>
<dbReference type="STRING" id="302167.GCA_900166595_02213"/>
<proteinExistence type="predicted"/>
<reference evidence="2" key="1">
    <citation type="submission" date="2016-11" db="EMBL/GenBank/DDBJ databases">
        <title>Complete genome sequence of Virgibacillus pantothenticus 21D, a halophilic bacterium isolated from the deep hypersaline anoxic basin Discovery in the Mediterranean Sea.</title>
        <authorList>
            <person name="Zeaiter Z."/>
            <person name="Booth J.M."/>
            <person name="Prosdocimi E.M."/>
            <person name="Mapelli F."/>
            <person name="Fusi M."/>
            <person name="Daffonchio D."/>
            <person name="Borin S."/>
            <person name="Crotti E."/>
        </authorList>
    </citation>
    <scope>NUCLEOTIDE SEQUENCE [LARGE SCALE GENOMIC DNA]</scope>
    <source>
        <strain evidence="2">21D</strain>
    </source>
</reference>
<accession>A0A2K9J3B6</accession>
<dbReference type="KEGG" id="vpn:A21D_03322"/>
<sequence>MNEGFFRIISVLLLQELVDASWISFRGKYSLLRTFGLKKIVQAKKTVISQVFIAD</sequence>
<dbReference type="RefSeq" id="WP_176087317.1">
    <property type="nucleotide sequence ID" value="NZ_LT745763.1"/>
</dbReference>